<name>A0A0F9MQV6_9ZZZZ</name>
<keyword evidence="1" id="KW-0812">Transmembrane</keyword>
<gene>
    <name evidence="2" type="ORF">LCGC14_1060360</name>
</gene>
<evidence type="ECO:0000313" key="2">
    <source>
        <dbReference type="EMBL" id="KKN08079.1"/>
    </source>
</evidence>
<feature type="transmembrane region" description="Helical" evidence="1">
    <location>
        <begin position="9"/>
        <end position="30"/>
    </location>
</feature>
<sequence>MNSKTGKTIGLIAIGVAVIGLSISILVIAWNAGATVSTISSTLDRIKEDTGKISNVATNIKILLDRSNREYIQNQLERKQNPHTIKVCEKMIPDEIKEEIQNILKENIDISVEDLSYLLDAKMDYNLILNKAQEKNIPFDKYLDYITAYAINLKSLLKKSY</sequence>
<dbReference type="EMBL" id="LAZR01004497">
    <property type="protein sequence ID" value="KKN08079.1"/>
    <property type="molecule type" value="Genomic_DNA"/>
</dbReference>
<protein>
    <submittedName>
        <fullName evidence="2">Uncharacterized protein</fullName>
    </submittedName>
</protein>
<comment type="caution">
    <text evidence="2">The sequence shown here is derived from an EMBL/GenBank/DDBJ whole genome shotgun (WGS) entry which is preliminary data.</text>
</comment>
<proteinExistence type="predicted"/>
<accession>A0A0F9MQV6</accession>
<reference evidence="2" key="1">
    <citation type="journal article" date="2015" name="Nature">
        <title>Complex archaea that bridge the gap between prokaryotes and eukaryotes.</title>
        <authorList>
            <person name="Spang A."/>
            <person name="Saw J.H."/>
            <person name="Jorgensen S.L."/>
            <person name="Zaremba-Niedzwiedzka K."/>
            <person name="Martijn J."/>
            <person name="Lind A.E."/>
            <person name="van Eijk R."/>
            <person name="Schleper C."/>
            <person name="Guy L."/>
            <person name="Ettema T.J."/>
        </authorList>
    </citation>
    <scope>NUCLEOTIDE SEQUENCE</scope>
</reference>
<keyword evidence="1" id="KW-0472">Membrane</keyword>
<dbReference type="AlphaFoldDB" id="A0A0F9MQV6"/>
<evidence type="ECO:0000256" key="1">
    <source>
        <dbReference type="SAM" id="Phobius"/>
    </source>
</evidence>
<organism evidence="2">
    <name type="scientific">marine sediment metagenome</name>
    <dbReference type="NCBI Taxonomy" id="412755"/>
    <lineage>
        <taxon>unclassified sequences</taxon>
        <taxon>metagenomes</taxon>
        <taxon>ecological metagenomes</taxon>
    </lineage>
</organism>
<keyword evidence="1" id="KW-1133">Transmembrane helix</keyword>